<dbReference type="Proteomes" id="UP001459277">
    <property type="component" value="Unassembled WGS sequence"/>
</dbReference>
<dbReference type="AlphaFoldDB" id="A0AAW2BVL8"/>
<dbReference type="InterPro" id="IPR044730">
    <property type="entry name" value="RNase_H-like_dom_plant"/>
</dbReference>
<dbReference type="InterPro" id="IPR036397">
    <property type="entry name" value="RNaseH_sf"/>
</dbReference>
<keyword evidence="4" id="KW-1185">Reference proteome</keyword>
<feature type="region of interest" description="Disordered" evidence="1">
    <location>
        <begin position="1"/>
        <end position="23"/>
    </location>
</feature>
<dbReference type="Pfam" id="PF13456">
    <property type="entry name" value="RVT_3"/>
    <property type="match status" value="1"/>
</dbReference>
<name>A0AAW2BVL8_9ROSI</name>
<dbReference type="GO" id="GO:0003676">
    <property type="term" value="F:nucleic acid binding"/>
    <property type="evidence" value="ECO:0007669"/>
    <property type="project" value="InterPro"/>
</dbReference>
<evidence type="ECO:0000313" key="3">
    <source>
        <dbReference type="EMBL" id="KAK9988849.1"/>
    </source>
</evidence>
<dbReference type="CDD" id="cd06222">
    <property type="entry name" value="RNase_H_like"/>
    <property type="match status" value="1"/>
</dbReference>
<dbReference type="PANTHER" id="PTHR47074:SF71">
    <property type="entry name" value="RNASE H TYPE-1 DOMAIN-CONTAINING PROTEIN"/>
    <property type="match status" value="1"/>
</dbReference>
<protein>
    <recommendedName>
        <fullName evidence="2">RNase H type-1 domain-containing protein</fullName>
    </recommendedName>
</protein>
<evidence type="ECO:0000259" key="2">
    <source>
        <dbReference type="Pfam" id="PF13456"/>
    </source>
</evidence>
<organism evidence="3 4">
    <name type="scientific">Lithocarpus litseifolius</name>
    <dbReference type="NCBI Taxonomy" id="425828"/>
    <lineage>
        <taxon>Eukaryota</taxon>
        <taxon>Viridiplantae</taxon>
        <taxon>Streptophyta</taxon>
        <taxon>Embryophyta</taxon>
        <taxon>Tracheophyta</taxon>
        <taxon>Spermatophyta</taxon>
        <taxon>Magnoliopsida</taxon>
        <taxon>eudicotyledons</taxon>
        <taxon>Gunneridae</taxon>
        <taxon>Pentapetalae</taxon>
        <taxon>rosids</taxon>
        <taxon>fabids</taxon>
        <taxon>Fagales</taxon>
        <taxon>Fagaceae</taxon>
        <taxon>Lithocarpus</taxon>
    </lineage>
</organism>
<gene>
    <name evidence="3" type="ORF">SO802_029088</name>
</gene>
<dbReference type="InterPro" id="IPR012337">
    <property type="entry name" value="RNaseH-like_sf"/>
</dbReference>
<evidence type="ECO:0000256" key="1">
    <source>
        <dbReference type="SAM" id="MobiDB-lite"/>
    </source>
</evidence>
<dbReference type="InterPro" id="IPR002156">
    <property type="entry name" value="RNaseH_domain"/>
</dbReference>
<proteinExistence type="predicted"/>
<evidence type="ECO:0000313" key="4">
    <source>
        <dbReference type="Proteomes" id="UP001459277"/>
    </source>
</evidence>
<dbReference type="SUPFAM" id="SSF53098">
    <property type="entry name" value="Ribonuclease H-like"/>
    <property type="match status" value="1"/>
</dbReference>
<reference evidence="3 4" key="1">
    <citation type="submission" date="2024-01" db="EMBL/GenBank/DDBJ databases">
        <title>A telomere-to-telomere, gap-free genome of sweet tea (Lithocarpus litseifolius).</title>
        <authorList>
            <person name="Zhou J."/>
        </authorList>
    </citation>
    <scope>NUCLEOTIDE SEQUENCE [LARGE SCALE GENOMIC DNA]</scope>
    <source>
        <strain evidence="3">Zhou-2022a</strain>
        <tissue evidence="3">Leaf</tissue>
    </source>
</reference>
<sequence length="149" mass="16634">MSEVRSSELETGLSSNGDPVGGDTVVSTPREVMAFHILEEVCSLDGDTLSRKAISFSIELGLQDVVFEVDSEIIYRHLISYSTCMTAFGHIVDDSRWLAKSLRSASFSHVRRNGNRVADKLAKLAKFLYEPQIWIEDIHRDICNGLCNP</sequence>
<accession>A0AAW2BVL8</accession>
<dbReference type="InterPro" id="IPR052929">
    <property type="entry name" value="RNase_H-like_EbsB-rel"/>
</dbReference>
<feature type="domain" description="RNase H type-1" evidence="2">
    <location>
        <begin position="53"/>
        <end position="125"/>
    </location>
</feature>
<dbReference type="PANTHER" id="PTHR47074">
    <property type="entry name" value="BNAC02G40300D PROTEIN"/>
    <property type="match status" value="1"/>
</dbReference>
<comment type="caution">
    <text evidence="3">The sequence shown here is derived from an EMBL/GenBank/DDBJ whole genome shotgun (WGS) entry which is preliminary data.</text>
</comment>
<dbReference type="GO" id="GO:0004523">
    <property type="term" value="F:RNA-DNA hybrid ribonuclease activity"/>
    <property type="evidence" value="ECO:0007669"/>
    <property type="project" value="InterPro"/>
</dbReference>
<dbReference type="Gene3D" id="3.30.420.10">
    <property type="entry name" value="Ribonuclease H-like superfamily/Ribonuclease H"/>
    <property type="match status" value="1"/>
</dbReference>
<dbReference type="EMBL" id="JAZDWU010000010">
    <property type="protein sequence ID" value="KAK9988849.1"/>
    <property type="molecule type" value="Genomic_DNA"/>
</dbReference>